<feature type="region of interest" description="Disordered" evidence="1">
    <location>
        <begin position="121"/>
        <end position="193"/>
    </location>
</feature>
<evidence type="ECO:0000313" key="3">
    <source>
        <dbReference type="Proteomes" id="UP001159641"/>
    </source>
</evidence>
<feature type="compositionally biased region" description="Gly residues" evidence="1">
    <location>
        <begin position="183"/>
        <end position="193"/>
    </location>
</feature>
<dbReference type="EMBL" id="JAIQCJ010002089">
    <property type="protein sequence ID" value="KAJ8782982.1"/>
    <property type="molecule type" value="Genomic_DNA"/>
</dbReference>
<sequence length="193" mass="20719">MLTLQSQFPPVSLSGGFSGGDPQSESPTRARLTASRRSNDARPGELTALAGRGSFKSRPRPSPSRRGWRSAAAATVLTRWRLAGLLLRRPSAGFCPTRYTSGAPSPPPTFPSKCLALGSGCPTPRRKHGWARGAVEGSRVERPRRGLVRGDARPPESQSSRRERCSPPPPGGVRIQSARFGWKGQGVWRGRGA</sequence>
<comment type="caution">
    <text evidence="2">The sequence shown here is derived from an EMBL/GenBank/DDBJ whole genome shotgun (WGS) entry which is preliminary data.</text>
</comment>
<reference evidence="2 3" key="1">
    <citation type="submission" date="2022-11" db="EMBL/GenBank/DDBJ databases">
        <title>Whole genome sequence of Eschrichtius robustus ER-17-0199.</title>
        <authorList>
            <person name="Bruniche-Olsen A."/>
            <person name="Black A.N."/>
            <person name="Fields C.J."/>
            <person name="Walden K."/>
            <person name="Dewoody J.A."/>
        </authorList>
    </citation>
    <scope>NUCLEOTIDE SEQUENCE [LARGE SCALE GENOMIC DNA]</scope>
    <source>
        <strain evidence="2">ER-17-0199</strain>
        <tissue evidence="2">Blubber</tissue>
    </source>
</reference>
<organism evidence="2 3">
    <name type="scientific">Eschrichtius robustus</name>
    <name type="common">California gray whale</name>
    <name type="synonym">Eschrichtius gibbosus</name>
    <dbReference type="NCBI Taxonomy" id="9764"/>
    <lineage>
        <taxon>Eukaryota</taxon>
        <taxon>Metazoa</taxon>
        <taxon>Chordata</taxon>
        <taxon>Craniata</taxon>
        <taxon>Vertebrata</taxon>
        <taxon>Euteleostomi</taxon>
        <taxon>Mammalia</taxon>
        <taxon>Eutheria</taxon>
        <taxon>Laurasiatheria</taxon>
        <taxon>Artiodactyla</taxon>
        <taxon>Whippomorpha</taxon>
        <taxon>Cetacea</taxon>
        <taxon>Mysticeti</taxon>
        <taxon>Eschrichtiidae</taxon>
        <taxon>Eschrichtius</taxon>
    </lineage>
</organism>
<evidence type="ECO:0000313" key="2">
    <source>
        <dbReference type="EMBL" id="KAJ8782982.1"/>
    </source>
</evidence>
<keyword evidence="3" id="KW-1185">Reference proteome</keyword>
<proteinExistence type="predicted"/>
<dbReference type="Proteomes" id="UP001159641">
    <property type="component" value="Unassembled WGS sequence"/>
</dbReference>
<accession>A0AB34GUZ7</accession>
<dbReference type="AlphaFoldDB" id="A0AB34GUZ7"/>
<protein>
    <submittedName>
        <fullName evidence="2">Uncharacterized protein</fullName>
    </submittedName>
</protein>
<gene>
    <name evidence="2" type="ORF">J1605_009590</name>
</gene>
<name>A0AB34GUZ7_ESCRO</name>
<feature type="region of interest" description="Disordered" evidence="1">
    <location>
        <begin position="1"/>
        <end position="71"/>
    </location>
</feature>
<feature type="compositionally biased region" description="Basic and acidic residues" evidence="1">
    <location>
        <begin position="138"/>
        <end position="165"/>
    </location>
</feature>
<evidence type="ECO:0000256" key="1">
    <source>
        <dbReference type="SAM" id="MobiDB-lite"/>
    </source>
</evidence>